<feature type="transmembrane region" description="Helical" evidence="1">
    <location>
        <begin position="117"/>
        <end position="138"/>
    </location>
</feature>
<name>A0ABP9DVS6_9PSEU</name>
<keyword evidence="1" id="KW-0472">Membrane</keyword>
<reference evidence="3" key="1">
    <citation type="journal article" date="2019" name="Int. J. Syst. Evol. Microbiol.">
        <title>The Global Catalogue of Microorganisms (GCM) 10K type strain sequencing project: providing services to taxonomists for standard genome sequencing and annotation.</title>
        <authorList>
            <consortium name="The Broad Institute Genomics Platform"/>
            <consortium name="The Broad Institute Genome Sequencing Center for Infectious Disease"/>
            <person name="Wu L."/>
            <person name="Ma J."/>
        </authorList>
    </citation>
    <scope>NUCLEOTIDE SEQUENCE [LARGE SCALE GENOMIC DNA]</scope>
    <source>
        <strain evidence="3">JCM 17983</strain>
    </source>
</reference>
<dbReference type="Proteomes" id="UP001500457">
    <property type="component" value="Unassembled WGS sequence"/>
</dbReference>
<gene>
    <name evidence="2" type="ORF">GCM10023203_03450</name>
</gene>
<feature type="transmembrane region" description="Helical" evidence="1">
    <location>
        <begin position="177"/>
        <end position="196"/>
    </location>
</feature>
<dbReference type="InterPro" id="IPR005240">
    <property type="entry name" value="DUF389"/>
</dbReference>
<keyword evidence="1" id="KW-1133">Transmembrane helix</keyword>
<protein>
    <submittedName>
        <fullName evidence="2">DUF389 domain-containing protein</fullName>
    </submittedName>
</protein>
<dbReference type="RefSeq" id="WP_274231105.1">
    <property type="nucleotide sequence ID" value="NZ_BAABHQ010000001.1"/>
</dbReference>
<dbReference type="PANTHER" id="PTHR20992:SF9">
    <property type="entry name" value="AT15442P-RELATED"/>
    <property type="match status" value="1"/>
</dbReference>
<organism evidence="2 3">
    <name type="scientific">Actinomycetospora straminea</name>
    <dbReference type="NCBI Taxonomy" id="663607"/>
    <lineage>
        <taxon>Bacteria</taxon>
        <taxon>Bacillati</taxon>
        <taxon>Actinomycetota</taxon>
        <taxon>Actinomycetes</taxon>
        <taxon>Pseudonocardiales</taxon>
        <taxon>Pseudonocardiaceae</taxon>
        <taxon>Actinomycetospora</taxon>
    </lineage>
</organism>
<comment type="caution">
    <text evidence="2">The sequence shown here is derived from an EMBL/GenBank/DDBJ whole genome shotgun (WGS) entry which is preliminary data.</text>
</comment>
<evidence type="ECO:0000313" key="2">
    <source>
        <dbReference type="EMBL" id="GAA4859746.1"/>
    </source>
</evidence>
<dbReference type="Pfam" id="PF04087">
    <property type="entry name" value="DUF389"/>
    <property type="match status" value="1"/>
</dbReference>
<feature type="transmembrane region" description="Helical" evidence="1">
    <location>
        <begin position="280"/>
        <end position="301"/>
    </location>
</feature>
<evidence type="ECO:0000313" key="3">
    <source>
        <dbReference type="Proteomes" id="UP001500457"/>
    </source>
</evidence>
<feature type="transmembrane region" description="Helical" evidence="1">
    <location>
        <begin position="216"/>
        <end position="240"/>
    </location>
</feature>
<feature type="transmembrane region" description="Helical" evidence="1">
    <location>
        <begin position="144"/>
        <end position="165"/>
    </location>
</feature>
<feature type="transmembrane region" description="Helical" evidence="1">
    <location>
        <begin position="247"/>
        <end position="268"/>
    </location>
</feature>
<dbReference type="PANTHER" id="PTHR20992">
    <property type="entry name" value="AT15442P-RELATED"/>
    <property type="match status" value="1"/>
</dbReference>
<proteinExistence type="predicted"/>
<sequence>MNRLRVLCPDTEPGLVDRVLGVLDAEPGAVHVVRLRGAAVDPPGDVVEADVAREAVDDVLDALRDLGCAERGGIVLETLDTVVSDAADRAEAAVPGEGVDAVVWAELLGRTGQSARLSVTFVVMLTIACLLGAIGVVTNSPVTVVGAMVLGPEFGPLAALAVAAVRRDGPLARSAAIALAAGFAIAVPVTALAAAGAEAVDLVPEDALTNLSGVEFVYQVGPFSLVVALLAGVAGMVALIAGEGSGVLVGVFISVTTVPAAGFAAVAVTLADWPRAASSLLQLVVNVAGIVVAGVIVLVVVRASRRRRGVPESLPTRPRSG</sequence>
<keyword evidence="3" id="KW-1185">Reference proteome</keyword>
<keyword evidence="1" id="KW-0812">Transmembrane</keyword>
<evidence type="ECO:0000256" key="1">
    <source>
        <dbReference type="SAM" id="Phobius"/>
    </source>
</evidence>
<dbReference type="EMBL" id="BAABHQ010000001">
    <property type="protein sequence ID" value="GAA4859746.1"/>
    <property type="molecule type" value="Genomic_DNA"/>
</dbReference>
<accession>A0ABP9DVS6</accession>